<evidence type="ECO:0000256" key="1">
    <source>
        <dbReference type="ARBA" id="ARBA00004672"/>
    </source>
</evidence>
<dbReference type="NCBIfam" id="TIGR00081">
    <property type="entry name" value="purC"/>
    <property type="match status" value="1"/>
</dbReference>
<evidence type="ECO:0000313" key="10">
    <source>
        <dbReference type="EMBL" id="TYB31483.1"/>
    </source>
</evidence>
<dbReference type="GO" id="GO:0006189">
    <property type="term" value="P:'de novo' IMP biosynthetic process"/>
    <property type="evidence" value="ECO:0007669"/>
    <property type="project" value="UniProtKB-UniRule"/>
</dbReference>
<keyword evidence="11" id="KW-1185">Reference proteome</keyword>
<comment type="similarity">
    <text evidence="2 8">Belongs to the SAICAR synthetase family.</text>
</comment>
<dbReference type="EMBL" id="VSIX01000033">
    <property type="protein sequence ID" value="TYB31483.1"/>
    <property type="molecule type" value="Genomic_DNA"/>
</dbReference>
<dbReference type="InterPro" id="IPR001636">
    <property type="entry name" value="SAICAR_synth"/>
</dbReference>
<comment type="catalytic activity">
    <reaction evidence="7 8">
        <text>5-amino-1-(5-phospho-D-ribosyl)imidazole-4-carboxylate + L-aspartate + ATP = (2S)-2-[5-amino-1-(5-phospho-beta-D-ribosyl)imidazole-4-carboxamido]succinate + ADP + phosphate + 2 H(+)</text>
        <dbReference type="Rhea" id="RHEA:22628"/>
        <dbReference type="ChEBI" id="CHEBI:15378"/>
        <dbReference type="ChEBI" id="CHEBI:29991"/>
        <dbReference type="ChEBI" id="CHEBI:30616"/>
        <dbReference type="ChEBI" id="CHEBI:43474"/>
        <dbReference type="ChEBI" id="CHEBI:58443"/>
        <dbReference type="ChEBI" id="CHEBI:77657"/>
        <dbReference type="ChEBI" id="CHEBI:456216"/>
        <dbReference type="EC" id="6.3.2.6"/>
    </reaction>
</comment>
<evidence type="ECO:0000256" key="2">
    <source>
        <dbReference type="ARBA" id="ARBA00010190"/>
    </source>
</evidence>
<name>A0A5D0MIP0_9BACT</name>
<dbReference type="NCBIfam" id="NF010568">
    <property type="entry name" value="PRK13961.1"/>
    <property type="match status" value="1"/>
</dbReference>
<dbReference type="AlphaFoldDB" id="A0A5D0MIP0"/>
<dbReference type="InterPro" id="IPR028923">
    <property type="entry name" value="SAICAR_synt/ADE2_N"/>
</dbReference>
<dbReference type="SUPFAM" id="SSF56104">
    <property type="entry name" value="SAICAR synthase-like"/>
    <property type="match status" value="1"/>
</dbReference>
<dbReference type="UniPathway" id="UPA00074">
    <property type="reaction ID" value="UER00131"/>
</dbReference>
<protein>
    <recommendedName>
        <fullName evidence="8">Phosphoribosylaminoimidazole-succinocarboxamide synthase</fullName>
        <ecNumber evidence="8">6.3.2.6</ecNumber>
    </recommendedName>
    <alternativeName>
        <fullName evidence="8">SAICAR synthetase</fullName>
    </alternativeName>
</protein>
<keyword evidence="4 8" id="KW-0547">Nucleotide-binding</keyword>
<dbReference type="GO" id="GO:0005524">
    <property type="term" value="F:ATP binding"/>
    <property type="evidence" value="ECO:0007669"/>
    <property type="project" value="UniProtKB-KW"/>
</dbReference>
<dbReference type="Pfam" id="PF01259">
    <property type="entry name" value="SAICAR_synt"/>
    <property type="match status" value="1"/>
</dbReference>
<dbReference type="PANTHER" id="PTHR43700:SF1">
    <property type="entry name" value="PHOSPHORIBOSYLAMINOIMIDAZOLE-SUCCINOCARBOXAMIDE SYNTHASE"/>
    <property type="match status" value="1"/>
</dbReference>
<proteinExistence type="inferred from homology"/>
<evidence type="ECO:0000313" key="11">
    <source>
        <dbReference type="Proteomes" id="UP000324143"/>
    </source>
</evidence>
<evidence type="ECO:0000256" key="4">
    <source>
        <dbReference type="ARBA" id="ARBA00022741"/>
    </source>
</evidence>
<comment type="pathway">
    <text evidence="1 8">Purine metabolism; IMP biosynthesis via de novo pathway; 5-amino-1-(5-phospho-D-ribosyl)imidazole-4-carboxamide from 5-amino-1-(5-phospho-D-ribosyl)imidazole-4-carboxylate: step 1/2.</text>
</comment>
<evidence type="ECO:0000259" key="9">
    <source>
        <dbReference type="Pfam" id="PF01259"/>
    </source>
</evidence>
<dbReference type="PROSITE" id="PS01058">
    <property type="entry name" value="SAICAR_SYNTHETASE_2"/>
    <property type="match status" value="1"/>
</dbReference>
<dbReference type="FunFam" id="3.30.470.20:FF:000015">
    <property type="entry name" value="Phosphoribosylaminoimidazole-succinocarboxamide synthase"/>
    <property type="match status" value="1"/>
</dbReference>
<gene>
    <name evidence="8" type="primary">purC</name>
    <name evidence="10" type="ORF">FXF47_03975</name>
</gene>
<dbReference type="EC" id="6.3.2.6" evidence="8"/>
<dbReference type="Gene3D" id="3.30.470.20">
    <property type="entry name" value="ATP-grasp fold, B domain"/>
    <property type="match status" value="1"/>
</dbReference>
<evidence type="ECO:0000256" key="8">
    <source>
        <dbReference type="HAMAP-Rule" id="MF_00137"/>
    </source>
</evidence>
<dbReference type="PANTHER" id="PTHR43700">
    <property type="entry name" value="PHOSPHORIBOSYLAMINOIMIDAZOLE-SUCCINOCARBOXAMIDE SYNTHASE"/>
    <property type="match status" value="1"/>
</dbReference>
<evidence type="ECO:0000256" key="7">
    <source>
        <dbReference type="ARBA" id="ARBA00048475"/>
    </source>
</evidence>
<reference evidence="10" key="1">
    <citation type="submission" date="2019-08" db="EMBL/GenBank/DDBJ databases">
        <title>Genomic characterization of a novel candidate phylum (ARYD3) from a high temperature, high salinity tertiary oil reservoir in north central Oklahoma, USA.</title>
        <authorList>
            <person name="Youssef N.H."/>
            <person name="Yadav A."/>
            <person name="Elshahed M.S."/>
        </authorList>
    </citation>
    <scope>NUCLEOTIDE SEQUENCE [LARGE SCALE GENOMIC DNA]</scope>
    <source>
        <strain evidence="10">ARYD3</strain>
    </source>
</reference>
<keyword evidence="3 8" id="KW-0436">Ligase</keyword>
<evidence type="ECO:0000256" key="6">
    <source>
        <dbReference type="ARBA" id="ARBA00022840"/>
    </source>
</evidence>
<dbReference type="GO" id="GO:0004639">
    <property type="term" value="F:phosphoribosylaminoimidazolesuccinocarboxamide synthase activity"/>
    <property type="evidence" value="ECO:0007669"/>
    <property type="project" value="UniProtKB-UniRule"/>
</dbReference>
<dbReference type="InterPro" id="IPR018236">
    <property type="entry name" value="SAICAR_synthetase_CS"/>
</dbReference>
<dbReference type="PROSITE" id="PS01057">
    <property type="entry name" value="SAICAR_SYNTHETASE_1"/>
    <property type="match status" value="1"/>
</dbReference>
<organism evidence="10 11">
    <name type="scientific">Candidatus Mcinerneyibacterium aminivorans</name>
    <dbReference type="NCBI Taxonomy" id="2703815"/>
    <lineage>
        <taxon>Bacteria</taxon>
        <taxon>Candidatus Macinerneyibacteriota</taxon>
        <taxon>Candidatus Mcinerneyibacteria</taxon>
        <taxon>Candidatus Mcinerneyibacteriales</taxon>
        <taxon>Candidatus Mcinerneyibacteriaceae</taxon>
        <taxon>Candidatus Mcinerneyibacterium</taxon>
    </lineage>
</organism>
<dbReference type="CDD" id="cd01414">
    <property type="entry name" value="SAICAR_synt_Sc"/>
    <property type="match status" value="1"/>
</dbReference>
<comment type="caution">
    <text evidence="10">The sequence shown here is derived from an EMBL/GenBank/DDBJ whole genome shotgun (WGS) entry which is preliminary data.</text>
</comment>
<keyword evidence="6 8" id="KW-0067">ATP-binding</keyword>
<keyword evidence="5 8" id="KW-0658">Purine biosynthesis</keyword>
<evidence type="ECO:0000256" key="3">
    <source>
        <dbReference type="ARBA" id="ARBA00022598"/>
    </source>
</evidence>
<dbReference type="GO" id="GO:0005737">
    <property type="term" value="C:cytoplasm"/>
    <property type="evidence" value="ECO:0007669"/>
    <property type="project" value="TreeGrafter"/>
</dbReference>
<evidence type="ECO:0000256" key="5">
    <source>
        <dbReference type="ARBA" id="ARBA00022755"/>
    </source>
</evidence>
<dbReference type="Gene3D" id="3.30.200.20">
    <property type="entry name" value="Phosphorylase Kinase, domain 1"/>
    <property type="match status" value="1"/>
</dbReference>
<accession>A0A5D0MIP0</accession>
<sequence>MKTITGTDIKGLKKISEGKVRDIYDMDDKLLIITTDRVSAFDHVLKEGIPYKGMVLNNISNFWFKKMKDIIQNHLEKTKFDNFPEKLKEYRDTLYGRSILVKKAEPVKVECIVRGFITGSGWRSYKKNGQVCGIELPDNLKESQELNTPLFTPTTKAEEGHDENITFEEMKDFIGKELATRIKNISISIYEKAKEYAKKRGIIIADTKFEFGIHDGELIIIDEILTPDSSRFWPLDEYVVGRKQKSFDKQFLRDWLDETGWDKNSKPPSLTSNVIQTTSAKYLDAYKKLTGKDLIEELDL</sequence>
<dbReference type="HAMAP" id="MF_00137">
    <property type="entry name" value="SAICAR_synth"/>
    <property type="match status" value="1"/>
</dbReference>
<feature type="domain" description="SAICAR synthetase/ADE2 N-terminal" evidence="9">
    <location>
        <begin position="15"/>
        <end position="266"/>
    </location>
</feature>
<dbReference type="Proteomes" id="UP000324143">
    <property type="component" value="Unassembled WGS sequence"/>
</dbReference>